<evidence type="ECO:0000313" key="2">
    <source>
        <dbReference type="Proteomes" id="UP000053477"/>
    </source>
</evidence>
<organism evidence="1 2">
    <name type="scientific">Schizopora paradoxa</name>
    <dbReference type="NCBI Taxonomy" id="27342"/>
    <lineage>
        <taxon>Eukaryota</taxon>
        <taxon>Fungi</taxon>
        <taxon>Dikarya</taxon>
        <taxon>Basidiomycota</taxon>
        <taxon>Agaricomycotina</taxon>
        <taxon>Agaricomycetes</taxon>
        <taxon>Hymenochaetales</taxon>
        <taxon>Schizoporaceae</taxon>
        <taxon>Schizopora</taxon>
    </lineage>
</organism>
<proteinExistence type="predicted"/>
<keyword evidence="2" id="KW-1185">Reference proteome</keyword>
<name>A0A0H2R884_9AGAM</name>
<sequence length="100" mass="11023">MCHPRPLARPLFCIKIPMCQWGLPPQRVVWLSTSSQPILRSGGLLEARAPSESLSYPCAGVDSGLLHTFVVTVARPPFAAKRGRGVCHRGWWAAFMPRKG</sequence>
<dbReference type="InParanoid" id="A0A0H2R884"/>
<gene>
    <name evidence="1" type="ORF">SCHPADRAFT_910834</name>
</gene>
<dbReference type="AlphaFoldDB" id="A0A0H2R884"/>
<protein>
    <submittedName>
        <fullName evidence="1">Uncharacterized protein</fullName>
    </submittedName>
</protein>
<accession>A0A0H2R884</accession>
<dbReference type="EMBL" id="KQ086273">
    <property type="protein sequence ID" value="KLO05728.1"/>
    <property type="molecule type" value="Genomic_DNA"/>
</dbReference>
<reference evidence="1 2" key="1">
    <citation type="submission" date="2015-04" db="EMBL/GenBank/DDBJ databases">
        <title>Complete genome sequence of Schizopora paradoxa KUC8140, a cosmopolitan wood degrader in East Asia.</title>
        <authorList>
            <consortium name="DOE Joint Genome Institute"/>
            <person name="Min B."/>
            <person name="Park H."/>
            <person name="Jang Y."/>
            <person name="Kim J.-J."/>
            <person name="Kim K.H."/>
            <person name="Pangilinan J."/>
            <person name="Lipzen A."/>
            <person name="Riley R."/>
            <person name="Grigoriev I.V."/>
            <person name="Spatafora J.W."/>
            <person name="Choi I.-G."/>
        </authorList>
    </citation>
    <scope>NUCLEOTIDE SEQUENCE [LARGE SCALE GENOMIC DNA]</scope>
    <source>
        <strain evidence="1 2">KUC8140</strain>
    </source>
</reference>
<evidence type="ECO:0000313" key="1">
    <source>
        <dbReference type="EMBL" id="KLO05728.1"/>
    </source>
</evidence>
<dbReference type="Proteomes" id="UP000053477">
    <property type="component" value="Unassembled WGS sequence"/>
</dbReference>